<name>A0A4Y6UCS7_9PROT</name>
<dbReference type="RefSeq" id="WP_141443941.1">
    <property type="nucleotide sequence ID" value="NZ_CP038231.1"/>
</dbReference>
<sequence length="265" mass="31092">MRKGRSHDLGKMNLPQLWKAYLTYPTILLYFSIIIASAAATFWFWTSFWAAFLPMVAVILVFPVVWYVIHRWIMHGRWFYRNPLTAKMWKRIHWDHHQDPHKLEVLFGSPLHTVPTASSIALPLGYLMGGWSGAFSALGTAVSMACIYEFFHCLQHLNYKPKWDWVVYIVQLHILHHFHDEDGNFGITNYLLDRMLGTFYRTAKDRPRSKFVFNLGYNMEEAQRYPWVMRHTGAPPRHRPDPARVPHTPQFRNPQSRKAAKLGVG</sequence>
<dbReference type="KEGG" id="swf:E3E12_00155"/>
<gene>
    <name evidence="4" type="ORF">E3E12_00155</name>
</gene>
<feature type="domain" description="Fatty acid hydroxylase" evidence="3">
    <location>
        <begin position="56"/>
        <end position="198"/>
    </location>
</feature>
<dbReference type="OrthoDB" id="5291370at2"/>
<evidence type="ECO:0000256" key="1">
    <source>
        <dbReference type="SAM" id="MobiDB-lite"/>
    </source>
</evidence>
<dbReference type="EMBL" id="CP038231">
    <property type="protein sequence ID" value="QDH14237.1"/>
    <property type="molecule type" value="Genomic_DNA"/>
</dbReference>
<feature type="transmembrane region" description="Helical" evidence="2">
    <location>
        <begin position="21"/>
        <end position="45"/>
    </location>
</feature>
<accession>A0A4Y6UCS7</accession>
<dbReference type="GO" id="GO:0008610">
    <property type="term" value="P:lipid biosynthetic process"/>
    <property type="evidence" value="ECO:0007669"/>
    <property type="project" value="InterPro"/>
</dbReference>
<keyword evidence="2" id="KW-1133">Transmembrane helix</keyword>
<dbReference type="InterPro" id="IPR006694">
    <property type="entry name" value="Fatty_acid_hydroxylase"/>
</dbReference>
<feature type="transmembrane region" description="Helical" evidence="2">
    <location>
        <begin position="51"/>
        <end position="69"/>
    </location>
</feature>
<dbReference type="Proteomes" id="UP000318709">
    <property type="component" value="Chromosome"/>
</dbReference>
<evidence type="ECO:0000259" key="3">
    <source>
        <dbReference type="Pfam" id="PF04116"/>
    </source>
</evidence>
<keyword evidence="5" id="KW-1185">Reference proteome</keyword>
<dbReference type="GO" id="GO:0005506">
    <property type="term" value="F:iron ion binding"/>
    <property type="evidence" value="ECO:0007669"/>
    <property type="project" value="InterPro"/>
</dbReference>
<keyword evidence="2" id="KW-0472">Membrane</keyword>
<dbReference type="GO" id="GO:0016491">
    <property type="term" value="F:oxidoreductase activity"/>
    <property type="evidence" value="ECO:0007669"/>
    <property type="project" value="InterPro"/>
</dbReference>
<keyword evidence="2" id="KW-0812">Transmembrane</keyword>
<organism evidence="4 5">
    <name type="scientific">Formicincola oecophyllae</name>
    <dbReference type="NCBI Taxonomy" id="2558361"/>
    <lineage>
        <taxon>Bacteria</taxon>
        <taxon>Pseudomonadati</taxon>
        <taxon>Pseudomonadota</taxon>
        <taxon>Alphaproteobacteria</taxon>
        <taxon>Acetobacterales</taxon>
        <taxon>Acetobacteraceae</taxon>
        <taxon>Formicincola</taxon>
    </lineage>
</organism>
<dbReference type="Pfam" id="PF04116">
    <property type="entry name" value="FA_hydroxylase"/>
    <property type="match status" value="1"/>
</dbReference>
<feature type="region of interest" description="Disordered" evidence="1">
    <location>
        <begin position="231"/>
        <end position="265"/>
    </location>
</feature>
<protein>
    <submittedName>
        <fullName evidence="4">Sterol desaturase family protein</fullName>
    </submittedName>
</protein>
<evidence type="ECO:0000256" key="2">
    <source>
        <dbReference type="SAM" id="Phobius"/>
    </source>
</evidence>
<evidence type="ECO:0000313" key="4">
    <source>
        <dbReference type="EMBL" id="QDH14237.1"/>
    </source>
</evidence>
<proteinExistence type="predicted"/>
<reference evidence="4 5" key="1">
    <citation type="submission" date="2019-03" db="EMBL/GenBank/DDBJ databases">
        <title>The complete genome sequence of Swingsia_sp. F3b2 LMG30590(T).</title>
        <authorList>
            <person name="Chua K.-O."/>
            <person name="Chan K.-G."/>
            <person name="See-Too W.-S."/>
        </authorList>
    </citation>
    <scope>NUCLEOTIDE SEQUENCE [LARGE SCALE GENOMIC DNA]</scope>
    <source>
        <strain evidence="4 5">F3b2</strain>
    </source>
</reference>
<evidence type="ECO:0000313" key="5">
    <source>
        <dbReference type="Proteomes" id="UP000318709"/>
    </source>
</evidence>
<dbReference type="AlphaFoldDB" id="A0A4Y6UCS7"/>